<reference evidence="1" key="1">
    <citation type="submission" date="2021-02" db="EMBL/GenBank/DDBJ databases">
        <authorList>
            <person name="Nowell W R."/>
        </authorList>
    </citation>
    <scope>NUCLEOTIDE SEQUENCE</scope>
</reference>
<sequence length="133" mass="14698">MIIHYTVQKKNSMCFDSGMPSTTSNNSDSACSQAFSSSDIDGQIINGFYDRSDGENHINGRIKTKSNHVSDIQQLFLTKLNGTNDIPPYTIGIREDNHVNLTSHGRISSEEESGFSTPTKSQHGKKLVYEVVV</sequence>
<gene>
    <name evidence="1" type="ORF">SEV965_LOCUS4872</name>
</gene>
<dbReference type="Proteomes" id="UP000663889">
    <property type="component" value="Unassembled WGS sequence"/>
</dbReference>
<organism evidence="1 2">
    <name type="scientific">Rotaria sordida</name>
    <dbReference type="NCBI Taxonomy" id="392033"/>
    <lineage>
        <taxon>Eukaryota</taxon>
        <taxon>Metazoa</taxon>
        <taxon>Spiralia</taxon>
        <taxon>Gnathifera</taxon>
        <taxon>Rotifera</taxon>
        <taxon>Eurotatoria</taxon>
        <taxon>Bdelloidea</taxon>
        <taxon>Philodinida</taxon>
        <taxon>Philodinidae</taxon>
        <taxon>Rotaria</taxon>
    </lineage>
</organism>
<evidence type="ECO:0000313" key="2">
    <source>
        <dbReference type="Proteomes" id="UP000663889"/>
    </source>
</evidence>
<protein>
    <submittedName>
        <fullName evidence="1">Uncharacterized protein</fullName>
    </submittedName>
</protein>
<name>A0A813YL74_9BILA</name>
<evidence type="ECO:0000313" key="1">
    <source>
        <dbReference type="EMBL" id="CAF0886018.1"/>
    </source>
</evidence>
<dbReference type="EMBL" id="CAJNOU010000144">
    <property type="protein sequence ID" value="CAF0886018.1"/>
    <property type="molecule type" value="Genomic_DNA"/>
</dbReference>
<dbReference type="AlphaFoldDB" id="A0A813YL74"/>
<comment type="caution">
    <text evidence="1">The sequence shown here is derived from an EMBL/GenBank/DDBJ whole genome shotgun (WGS) entry which is preliminary data.</text>
</comment>
<accession>A0A813YL74</accession>
<proteinExistence type="predicted"/>